<sequence length="437" mass="49191">MTGFEYKVQDPMPRIAKRSVFEAEGSADRVDMNVFACSRSSEIDPISLHLSAKVHDFLEEDQNELDKMAQPCCSCAGAICDGRKCFSVSRSERNSSSDRDLLMSDMLKESSKCISTMEITATESLMEMLQEKIRLDIQEDDLTLSINAVKHSVMIYLLDMGYNAGICRSMWDPVGVVPGGCYDFIDLIVDASNCEADRLFVDVDLRAQFEIARPTAHYRFLLRLLPRVFVGTADRLRKIVDIMCDAAKRSLKKRGMPVPPWRRQQYMHAKWFSSSYTRTSIDSEGHTHITQHNHKGNHGGNFSFLAPMVQQGLNEAQEAPYNMRKAVPYGVHVPLIPEAELGRISNAKENRTDIYRDQWQLPLTQLATSQRNRQKLDPGAQSRLATLLMQAGVTIQPSGPQAHNLVQEANQLQLVAPHPAFVQKYFYPTSTTTALVA</sequence>
<accession>A0ACC2BC86</accession>
<proteinExistence type="predicted"/>
<comment type="caution">
    <text evidence="1">The sequence shown here is derived from an EMBL/GenBank/DDBJ whole genome shotgun (WGS) entry which is preliminary data.</text>
</comment>
<name>A0ACC2BC86_DIPCM</name>
<keyword evidence="2" id="KW-1185">Reference proteome</keyword>
<protein>
    <submittedName>
        <fullName evidence="1">Uncharacterized protein</fullName>
    </submittedName>
</protein>
<organism evidence="1 2">
    <name type="scientific">Diphasiastrum complanatum</name>
    <name type="common">Issler's clubmoss</name>
    <name type="synonym">Lycopodium complanatum</name>
    <dbReference type="NCBI Taxonomy" id="34168"/>
    <lineage>
        <taxon>Eukaryota</taxon>
        <taxon>Viridiplantae</taxon>
        <taxon>Streptophyta</taxon>
        <taxon>Embryophyta</taxon>
        <taxon>Tracheophyta</taxon>
        <taxon>Lycopodiopsida</taxon>
        <taxon>Lycopodiales</taxon>
        <taxon>Lycopodiaceae</taxon>
        <taxon>Lycopodioideae</taxon>
        <taxon>Diphasiastrum</taxon>
    </lineage>
</organism>
<dbReference type="Proteomes" id="UP001162992">
    <property type="component" value="Chromosome 16"/>
</dbReference>
<gene>
    <name evidence="1" type="ORF">O6H91_16G050200</name>
</gene>
<dbReference type="EMBL" id="CM055107">
    <property type="protein sequence ID" value="KAJ7527361.1"/>
    <property type="molecule type" value="Genomic_DNA"/>
</dbReference>
<evidence type="ECO:0000313" key="2">
    <source>
        <dbReference type="Proteomes" id="UP001162992"/>
    </source>
</evidence>
<reference evidence="2" key="1">
    <citation type="journal article" date="2024" name="Proc. Natl. Acad. Sci. U.S.A.">
        <title>Extraordinary preservation of gene collinearity over three hundred million years revealed in homosporous lycophytes.</title>
        <authorList>
            <person name="Li C."/>
            <person name="Wickell D."/>
            <person name="Kuo L.Y."/>
            <person name="Chen X."/>
            <person name="Nie B."/>
            <person name="Liao X."/>
            <person name="Peng D."/>
            <person name="Ji J."/>
            <person name="Jenkins J."/>
            <person name="Williams M."/>
            <person name="Shu S."/>
            <person name="Plott C."/>
            <person name="Barry K."/>
            <person name="Rajasekar S."/>
            <person name="Grimwood J."/>
            <person name="Han X."/>
            <person name="Sun S."/>
            <person name="Hou Z."/>
            <person name="He W."/>
            <person name="Dai G."/>
            <person name="Sun C."/>
            <person name="Schmutz J."/>
            <person name="Leebens-Mack J.H."/>
            <person name="Li F.W."/>
            <person name="Wang L."/>
        </authorList>
    </citation>
    <scope>NUCLEOTIDE SEQUENCE [LARGE SCALE GENOMIC DNA]</scope>
    <source>
        <strain evidence="2">cv. PW_Plant_1</strain>
    </source>
</reference>
<evidence type="ECO:0000313" key="1">
    <source>
        <dbReference type="EMBL" id="KAJ7527361.1"/>
    </source>
</evidence>